<dbReference type="PANTHER" id="PTHR10587">
    <property type="entry name" value="GLYCOSYL TRANSFERASE-RELATED"/>
    <property type="match status" value="1"/>
</dbReference>
<dbReference type="GO" id="GO:0005975">
    <property type="term" value="P:carbohydrate metabolic process"/>
    <property type="evidence" value="ECO:0007669"/>
    <property type="project" value="InterPro"/>
</dbReference>
<dbReference type="Proteomes" id="UP000236454">
    <property type="component" value="Unassembled WGS sequence"/>
</dbReference>
<keyword evidence="5" id="KW-1185">Reference proteome</keyword>
<dbReference type="SUPFAM" id="SSF88713">
    <property type="entry name" value="Glycoside hydrolase/deacetylase"/>
    <property type="match status" value="1"/>
</dbReference>
<dbReference type="PANTHER" id="PTHR10587:SF133">
    <property type="entry name" value="CHITIN DEACETYLASE 1-RELATED"/>
    <property type="match status" value="1"/>
</dbReference>
<dbReference type="PROSITE" id="PS51677">
    <property type="entry name" value="NODB"/>
    <property type="match status" value="1"/>
</dbReference>
<dbReference type="GO" id="GO:0046872">
    <property type="term" value="F:metal ion binding"/>
    <property type="evidence" value="ECO:0007669"/>
    <property type="project" value="UniProtKB-KW"/>
</dbReference>
<dbReference type="Pfam" id="PF01522">
    <property type="entry name" value="Polysacc_deac_1"/>
    <property type="match status" value="1"/>
</dbReference>
<evidence type="ECO:0000256" key="2">
    <source>
        <dbReference type="ARBA" id="ARBA00022801"/>
    </source>
</evidence>
<keyword evidence="1" id="KW-0479">Metal-binding</keyword>
<keyword evidence="2" id="KW-0378">Hydrolase</keyword>
<dbReference type="STRING" id="477690.SAMN05216474_2395"/>
<dbReference type="RefSeq" id="WP_090250237.1">
    <property type="nucleotide sequence ID" value="NZ_FPAS01000004.1"/>
</dbReference>
<dbReference type="Gene3D" id="3.20.20.370">
    <property type="entry name" value="Glycoside hydrolase/deacetylase"/>
    <property type="match status" value="1"/>
</dbReference>
<dbReference type="CDD" id="cd10917">
    <property type="entry name" value="CE4_NodB_like_6s_7s"/>
    <property type="match status" value="1"/>
</dbReference>
<proteinExistence type="predicted"/>
<name>A0A1I7AYF8_9FLAO</name>
<organism evidence="4 5">
    <name type="scientific">Lishizhenia tianjinensis</name>
    <dbReference type="NCBI Taxonomy" id="477690"/>
    <lineage>
        <taxon>Bacteria</taxon>
        <taxon>Pseudomonadati</taxon>
        <taxon>Bacteroidota</taxon>
        <taxon>Flavobacteriia</taxon>
        <taxon>Flavobacteriales</taxon>
        <taxon>Crocinitomicaceae</taxon>
        <taxon>Lishizhenia</taxon>
    </lineage>
</organism>
<evidence type="ECO:0000313" key="5">
    <source>
        <dbReference type="Proteomes" id="UP000236454"/>
    </source>
</evidence>
<dbReference type="GO" id="GO:0016020">
    <property type="term" value="C:membrane"/>
    <property type="evidence" value="ECO:0007669"/>
    <property type="project" value="TreeGrafter"/>
</dbReference>
<sequence>MQLFKTPVFVQKVFPKRNWSFSVSTPILFLTFDDGPEPSVTPQVLDLLKEYNAKATFFCVGENVKNHPELFQRLKAEGHAVGNHTMHHKNALKFGKKEYLENVKEANHYIQSKLFRPPYGRLDGVKGAALLKDYHIVMWSFLTYDYDAKVPLEEIKEKLKELKSGDIVVLHDNKKSKERSLDLLKYILELALARGWKCEAISSELCK</sequence>
<accession>A0A1I7AYF8</accession>
<dbReference type="OrthoDB" id="9812065at2"/>
<dbReference type="EMBL" id="FPAS01000004">
    <property type="protein sequence ID" value="SFT79929.1"/>
    <property type="molecule type" value="Genomic_DNA"/>
</dbReference>
<feature type="domain" description="NodB homology" evidence="3">
    <location>
        <begin position="26"/>
        <end position="199"/>
    </location>
</feature>
<dbReference type="InterPro" id="IPR002509">
    <property type="entry name" value="NODB_dom"/>
</dbReference>
<evidence type="ECO:0000256" key="1">
    <source>
        <dbReference type="ARBA" id="ARBA00022723"/>
    </source>
</evidence>
<protein>
    <submittedName>
        <fullName evidence="4">Peptidoglycan/xylan/chitin deacetylase, PgdA/CDA1 family</fullName>
    </submittedName>
</protein>
<dbReference type="InterPro" id="IPR011330">
    <property type="entry name" value="Glyco_hydro/deAcase_b/a-brl"/>
</dbReference>
<gene>
    <name evidence="4" type="ORF">SAMN05216474_2395</name>
</gene>
<evidence type="ECO:0000313" key="4">
    <source>
        <dbReference type="EMBL" id="SFT79929.1"/>
    </source>
</evidence>
<reference evidence="4 5" key="1">
    <citation type="submission" date="2016-10" db="EMBL/GenBank/DDBJ databases">
        <authorList>
            <person name="de Groot N.N."/>
        </authorList>
    </citation>
    <scope>NUCLEOTIDE SEQUENCE [LARGE SCALE GENOMIC DNA]</scope>
    <source>
        <strain evidence="4 5">CGMCC 1.7005</strain>
    </source>
</reference>
<dbReference type="GO" id="GO:0016810">
    <property type="term" value="F:hydrolase activity, acting on carbon-nitrogen (but not peptide) bonds"/>
    <property type="evidence" value="ECO:0007669"/>
    <property type="project" value="InterPro"/>
</dbReference>
<evidence type="ECO:0000259" key="3">
    <source>
        <dbReference type="PROSITE" id="PS51677"/>
    </source>
</evidence>
<dbReference type="AlphaFoldDB" id="A0A1I7AYF8"/>
<dbReference type="InterPro" id="IPR050248">
    <property type="entry name" value="Polysacc_deacetylase_ArnD"/>
</dbReference>